<feature type="domain" description="PepSY" evidence="3">
    <location>
        <begin position="173"/>
        <end position="228"/>
    </location>
</feature>
<evidence type="ECO:0000256" key="2">
    <source>
        <dbReference type="SAM" id="SignalP"/>
    </source>
</evidence>
<evidence type="ECO:0000313" key="4">
    <source>
        <dbReference type="EMBL" id="RCG19707.1"/>
    </source>
</evidence>
<feature type="signal peptide" evidence="2">
    <location>
        <begin position="1"/>
        <end position="23"/>
    </location>
</feature>
<feature type="chain" id="PRO_5016671496" evidence="2">
    <location>
        <begin position="24"/>
        <end position="235"/>
    </location>
</feature>
<organism evidence="4 5">
    <name type="scientific">Streptomyces diacarni</name>
    <dbReference type="NCBI Taxonomy" id="2800381"/>
    <lineage>
        <taxon>Bacteria</taxon>
        <taxon>Bacillati</taxon>
        <taxon>Actinomycetota</taxon>
        <taxon>Actinomycetes</taxon>
        <taxon>Kitasatosporales</taxon>
        <taxon>Streptomycetaceae</taxon>
        <taxon>Streptomyces</taxon>
    </lineage>
</organism>
<feature type="compositionally biased region" description="Basic and acidic residues" evidence="1">
    <location>
        <begin position="47"/>
        <end position="84"/>
    </location>
</feature>
<sequence length="235" mass="24412">MKRKVIIATVTAAALVGGGTATAFGVAGSGGDSAEGKPASSSQSHTRSAEHDDDRGDGHDDDRGDRDDRAADGKDGDRADKAEDTGAADVSFARAAQSVLKEVPGSITELELDTDHNTLVWEADVLGKDNKWHEVKIDATKGDVVTNRVDTHKDDDRSVARAAKLDAAEVGKKAADAGKGGTVTSVSLEDDADDGAAKGHWEAETVDKQGTEHELVLDGASGKVLDHESDQGDDD</sequence>
<evidence type="ECO:0000259" key="3">
    <source>
        <dbReference type="Pfam" id="PF03413"/>
    </source>
</evidence>
<proteinExistence type="predicted"/>
<feature type="domain" description="PepSY" evidence="3">
    <location>
        <begin position="91"/>
        <end position="145"/>
    </location>
</feature>
<protein>
    <submittedName>
        <fullName evidence="4">Peptidase M4</fullName>
    </submittedName>
</protein>
<comment type="caution">
    <text evidence="4">The sequence shown here is derived from an EMBL/GenBank/DDBJ whole genome shotgun (WGS) entry which is preliminary data.</text>
</comment>
<feature type="region of interest" description="Disordered" evidence="1">
    <location>
        <begin position="171"/>
        <end position="211"/>
    </location>
</feature>
<dbReference type="Proteomes" id="UP000252914">
    <property type="component" value="Unassembled WGS sequence"/>
</dbReference>
<dbReference type="Gene3D" id="3.10.450.40">
    <property type="match status" value="2"/>
</dbReference>
<feature type="region of interest" description="Disordered" evidence="1">
    <location>
        <begin position="21"/>
        <end position="89"/>
    </location>
</feature>
<name>A0A367EQN4_9ACTN</name>
<keyword evidence="5" id="KW-1185">Reference proteome</keyword>
<dbReference type="AlphaFoldDB" id="A0A367EQN4"/>
<evidence type="ECO:0000313" key="5">
    <source>
        <dbReference type="Proteomes" id="UP000252914"/>
    </source>
</evidence>
<dbReference type="InterPro" id="IPR025711">
    <property type="entry name" value="PepSY"/>
</dbReference>
<feature type="compositionally biased region" description="Basic and acidic residues" evidence="1">
    <location>
        <begin position="195"/>
        <end position="211"/>
    </location>
</feature>
<evidence type="ECO:0000256" key="1">
    <source>
        <dbReference type="SAM" id="MobiDB-lite"/>
    </source>
</evidence>
<reference evidence="4 5" key="1">
    <citation type="submission" date="2018-06" db="EMBL/GenBank/DDBJ databases">
        <title>Streptomyces reniochalinae sp. nov. and Streptomyces diacarnus sp. nov. from marine sponges.</title>
        <authorList>
            <person name="Li L."/>
        </authorList>
    </citation>
    <scope>NUCLEOTIDE SEQUENCE [LARGE SCALE GENOMIC DNA]</scope>
    <source>
        <strain evidence="4 5">LHW51701</strain>
    </source>
</reference>
<dbReference type="RefSeq" id="WP_114023964.1">
    <property type="nucleotide sequence ID" value="NZ_QOIN01000048.1"/>
</dbReference>
<gene>
    <name evidence="4" type="ORF">DTL70_23595</name>
</gene>
<dbReference type="EMBL" id="QOIN01000048">
    <property type="protein sequence ID" value="RCG19707.1"/>
    <property type="molecule type" value="Genomic_DNA"/>
</dbReference>
<keyword evidence="2" id="KW-0732">Signal</keyword>
<accession>A0A367EQN4</accession>
<dbReference type="Pfam" id="PF03413">
    <property type="entry name" value="PepSY"/>
    <property type="match status" value="2"/>
</dbReference>